<dbReference type="Proteomes" id="UP000247584">
    <property type="component" value="Unassembled WGS sequence"/>
</dbReference>
<evidence type="ECO:0000256" key="1">
    <source>
        <dbReference type="SAM" id="Phobius"/>
    </source>
</evidence>
<dbReference type="PANTHER" id="PTHR34980:SF2">
    <property type="entry name" value="INNER MEMBRANE PROTEIN YHAH-RELATED"/>
    <property type="match status" value="1"/>
</dbReference>
<reference evidence="2 4" key="1">
    <citation type="submission" date="2018-06" db="EMBL/GenBank/DDBJ databases">
        <title>Genomic Encyclopedia of Type Strains, Phase III (KMG-III): the genomes of soil and plant-associated and newly described type strains.</title>
        <authorList>
            <person name="Whitman W."/>
        </authorList>
    </citation>
    <scope>NUCLEOTIDE SEQUENCE [LARGE SCALE GENOMIC DNA]</scope>
    <source>
        <strain evidence="2 4">JC5</strain>
    </source>
</reference>
<feature type="transmembrane region" description="Helical" evidence="1">
    <location>
        <begin position="21"/>
        <end position="40"/>
    </location>
</feature>
<dbReference type="GO" id="GO:0005886">
    <property type="term" value="C:plasma membrane"/>
    <property type="evidence" value="ECO:0007669"/>
    <property type="project" value="TreeGrafter"/>
</dbReference>
<keyword evidence="4" id="KW-1185">Reference proteome</keyword>
<feature type="transmembrane region" description="Helical" evidence="1">
    <location>
        <begin position="46"/>
        <end position="65"/>
    </location>
</feature>
<dbReference type="GeneID" id="88622381"/>
<evidence type="ECO:0000313" key="3">
    <source>
        <dbReference type="EMBL" id="QIJ05817.1"/>
    </source>
</evidence>
<dbReference type="KEGG" id="schk:GII14_17795"/>
<evidence type="ECO:0000313" key="2">
    <source>
        <dbReference type="EMBL" id="PYE54709.1"/>
    </source>
</evidence>
<dbReference type="RefSeq" id="WP_039035572.1">
    <property type="nucleotide sequence ID" value="NZ_BMXX01000046.1"/>
</dbReference>
<sequence length="115" mass="13050">MEHFIGAIKKYADFTGRARRTEYWMFVLFYIIFSMVVSAIDYALGTTVLGLIYSLGLLLPSIAIAARRLHDTDRSGWWQLLGLIPVIGWIVLLVFYCQDSEVGDNRFGSNPKELG</sequence>
<evidence type="ECO:0000313" key="4">
    <source>
        <dbReference type="Proteomes" id="UP000247584"/>
    </source>
</evidence>
<dbReference type="InterPro" id="IPR008523">
    <property type="entry name" value="DUF805"/>
</dbReference>
<protein>
    <submittedName>
        <fullName evidence="3">DUF805 domain-containing protein</fullName>
    </submittedName>
    <submittedName>
        <fullName evidence="2">Uncharacterized membrane protein YhaH (DUF805 family)</fullName>
    </submittedName>
</protein>
<accession>A0A6G7LVJ6</accession>
<dbReference type="PANTHER" id="PTHR34980">
    <property type="entry name" value="INNER MEMBRANE PROTEIN-RELATED-RELATED"/>
    <property type="match status" value="1"/>
</dbReference>
<keyword evidence="1" id="KW-0812">Transmembrane</keyword>
<name>A0A6G7LVJ6_9GAMM</name>
<dbReference type="AlphaFoldDB" id="A0A6G7LVJ6"/>
<feature type="transmembrane region" description="Helical" evidence="1">
    <location>
        <begin position="77"/>
        <end position="96"/>
    </location>
</feature>
<proteinExistence type="predicted"/>
<evidence type="ECO:0000313" key="5">
    <source>
        <dbReference type="Proteomes" id="UP000502117"/>
    </source>
</evidence>
<keyword evidence="1" id="KW-0472">Membrane</keyword>
<dbReference type="Proteomes" id="UP000502117">
    <property type="component" value="Chromosome"/>
</dbReference>
<dbReference type="EMBL" id="CP045857">
    <property type="protein sequence ID" value="QIJ05817.1"/>
    <property type="molecule type" value="Genomic_DNA"/>
</dbReference>
<dbReference type="Pfam" id="PF05656">
    <property type="entry name" value="DUF805"/>
    <property type="match status" value="1"/>
</dbReference>
<gene>
    <name evidence="2" type="ORF">C8J23_1456</name>
    <name evidence="3" type="ORF">GII14_17795</name>
</gene>
<dbReference type="EMBL" id="QJSY01000045">
    <property type="protein sequence ID" value="PYE54709.1"/>
    <property type="molecule type" value="Genomic_DNA"/>
</dbReference>
<organism evidence="3 5">
    <name type="scientific">Shewanella chilikensis</name>
    <dbReference type="NCBI Taxonomy" id="558541"/>
    <lineage>
        <taxon>Bacteria</taxon>
        <taxon>Pseudomonadati</taxon>
        <taxon>Pseudomonadota</taxon>
        <taxon>Gammaproteobacteria</taxon>
        <taxon>Alteromonadales</taxon>
        <taxon>Shewanellaceae</taxon>
        <taxon>Shewanella</taxon>
    </lineage>
</organism>
<keyword evidence="1" id="KW-1133">Transmembrane helix</keyword>
<reference evidence="3 5" key="2">
    <citation type="submission" date="2019-11" db="EMBL/GenBank/DDBJ databases">
        <title>Complete Genome Sequence of Shewanella chilikensis Strain DC57, Isolated from Corroded Seal Rings at a floating production facility in Australia.</title>
        <authorList>
            <person name="Salgar-Chaparro S.J."/>
            <person name="Castillo-Villamizar G.A."/>
            <person name="Poehlein A."/>
            <person name="Daniel R."/>
            <person name="Machuca L."/>
        </authorList>
    </citation>
    <scope>NUCLEOTIDE SEQUENCE [LARGE SCALE GENOMIC DNA]</scope>
    <source>
        <strain evidence="3 5">DC57</strain>
    </source>
</reference>